<evidence type="ECO:0008006" key="3">
    <source>
        <dbReference type="Google" id="ProtNLM"/>
    </source>
</evidence>
<dbReference type="Proteomes" id="UP001469553">
    <property type="component" value="Unassembled WGS sequence"/>
</dbReference>
<sequence>MEDLKRGAWPLNIIKRVCGTAEKRKKKMLQMSLYPAVHLSVEDPPERGKVEWKLRCCVRCSVCFAHSC</sequence>
<accession>A0ABV0YSF1</accession>
<evidence type="ECO:0000313" key="2">
    <source>
        <dbReference type="Proteomes" id="UP001469553"/>
    </source>
</evidence>
<organism evidence="1 2">
    <name type="scientific">Ameca splendens</name>
    <dbReference type="NCBI Taxonomy" id="208324"/>
    <lineage>
        <taxon>Eukaryota</taxon>
        <taxon>Metazoa</taxon>
        <taxon>Chordata</taxon>
        <taxon>Craniata</taxon>
        <taxon>Vertebrata</taxon>
        <taxon>Euteleostomi</taxon>
        <taxon>Actinopterygii</taxon>
        <taxon>Neopterygii</taxon>
        <taxon>Teleostei</taxon>
        <taxon>Neoteleostei</taxon>
        <taxon>Acanthomorphata</taxon>
        <taxon>Ovalentaria</taxon>
        <taxon>Atherinomorphae</taxon>
        <taxon>Cyprinodontiformes</taxon>
        <taxon>Goodeidae</taxon>
        <taxon>Ameca</taxon>
    </lineage>
</organism>
<evidence type="ECO:0000313" key="1">
    <source>
        <dbReference type="EMBL" id="MEQ2296784.1"/>
    </source>
</evidence>
<reference evidence="1 2" key="1">
    <citation type="submission" date="2021-06" db="EMBL/GenBank/DDBJ databases">
        <authorList>
            <person name="Palmer J.M."/>
        </authorList>
    </citation>
    <scope>NUCLEOTIDE SEQUENCE [LARGE SCALE GENOMIC DNA]</scope>
    <source>
        <strain evidence="1 2">AS_MEX2019</strain>
        <tissue evidence="1">Muscle</tissue>
    </source>
</reference>
<comment type="caution">
    <text evidence="1">The sequence shown here is derived from an EMBL/GenBank/DDBJ whole genome shotgun (WGS) entry which is preliminary data.</text>
</comment>
<gene>
    <name evidence="1" type="ORF">AMECASPLE_028075</name>
</gene>
<dbReference type="EMBL" id="JAHRIP010040670">
    <property type="protein sequence ID" value="MEQ2296784.1"/>
    <property type="molecule type" value="Genomic_DNA"/>
</dbReference>
<proteinExistence type="predicted"/>
<keyword evidence="2" id="KW-1185">Reference proteome</keyword>
<name>A0ABV0YSF1_9TELE</name>
<protein>
    <recommendedName>
        <fullName evidence="3">DUF5641 domain-containing protein</fullName>
    </recommendedName>
</protein>